<accession>A0A385C0J3</accession>
<dbReference type="GO" id="GO:0016829">
    <property type="term" value="F:lyase activity"/>
    <property type="evidence" value="ECO:0007669"/>
    <property type="project" value="InterPro"/>
</dbReference>
<name>A0A385C0J3_9GAMM</name>
<evidence type="ECO:0000313" key="1">
    <source>
        <dbReference type="EMBL" id="AYO52730.1"/>
    </source>
</evidence>
<gene>
    <name evidence="1" type="ORF">CDG68_03065</name>
</gene>
<dbReference type="AlphaFoldDB" id="A0A385C0J3"/>
<dbReference type="KEGG" id="awu:BEN71_00760"/>
<dbReference type="RefSeq" id="WP_068974142.1">
    <property type="nucleotide sequence ID" value="NZ_CP031716.1"/>
</dbReference>
<dbReference type="SUPFAM" id="SSF160104">
    <property type="entry name" value="Acetoacetate decarboxylase-like"/>
    <property type="match status" value="1"/>
</dbReference>
<dbReference type="Pfam" id="PF06314">
    <property type="entry name" value="ADC"/>
    <property type="match status" value="1"/>
</dbReference>
<dbReference type="STRING" id="1879050.GCA_001696605_01548"/>
<dbReference type="PANTHER" id="PTHR40518:SF1">
    <property type="entry name" value="ACETOACETATE DECARBOXYLASE"/>
    <property type="match status" value="1"/>
</dbReference>
<dbReference type="InterPro" id="IPR010451">
    <property type="entry name" value="Acetoacetate_decarboxylase"/>
</dbReference>
<dbReference type="Proteomes" id="UP000279962">
    <property type="component" value="Chromosome"/>
</dbReference>
<dbReference type="Gene3D" id="2.40.400.10">
    <property type="entry name" value="Acetoacetate decarboxylase-like"/>
    <property type="match status" value="1"/>
</dbReference>
<organism evidence="1 2">
    <name type="scientific">Acinetobacter wuhouensis</name>
    <dbReference type="NCBI Taxonomy" id="1879050"/>
    <lineage>
        <taxon>Bacteria</taxon>
        <taxon>Pseudomonadati</taxon>
        <taxon>Pseudomonadota</taxon>
        <taxon>Gammaproteobacteria</taxon>
        <taxon>Moraxellales</taxon>
        <taxon>Moraxellaceae</taxon>
        <taxon>Acinetobacter</taxon>
    </lineage>
</organism>
<dbReference type="EMBL" id="CP033133">
    <property type="protein sequence ID" value="AYO52730.1"/>
    <property type="molecule type" value="Genomic_DNA"/>
</dbReference>
<sequence length="223" mass="25645">MKIEESIPHTALPWELSGEGYILNYWLSPAFTRRFQNFGLVEAKFGRIVQVILVRYYSSPVGPYDELLVLDHTTQNFKISSNIPKIYVSSQASVNEGRYHWGIPKELASFNWKHSKQQLHCDIQVGSETLSLTINLTQLKSSHAISSKLIPSRLLNIQQKDHLFLYQFSPKFKSKIAYISNATWNNTQSIFPDFSKATFLKGFYSTDFKLIFPESVKTKLVNT</sequence>
<dbReference type="OrthoDB" id="323772at2"/>
<evidence type="ECO:0000313" key="2">
    <source>
        <dbReference type="Proteomes" id="UP000279962"/>
    </source>
</evidence>
<proteinExistence type="predicted"/>
<dbReference type="PANTHER" id="PTHR40518">
    <property type="entry name" value="ACETOACETATE DECARBOXYLASE"/>
    <property type="match status" value="1"/>
</dbReference>
<dbReference type="InterPro" id="IPR023375">
    <property type="entry name" value="ADC_dom_sf"/>
</dbReference>
<protein>
    <submittedName>
        <fullName evidence="1">Uncharacterized protein</fullName>
    </submittedName>
</protein>
<reference evidence="1 2" key="1">
    <citation type="submission" date="2018-10" db="EMBL/GenBank/DDBJ databases">
        <title>The complete genome of Acinetobacter wuhouensis strain WCHAW010062.</title>
        <authorList>
            <person name="Hu Y."/>
            <person name="Long H."/>
            <person name="Feng Y."/>
            <person name="Zong Z."/>
        </authorList>
    </citation>
    <scope>NUCLEOTIDE SEQUENCE [LARGE SCALE GENOMIC DNA]</scope>
    <source>
        <strain evidence="1 2">WCHAW010062</strain>
    </source>
</reference>